<keyword evidence="2" id="KW-1185">Reference proteome</keyword>
<dbReference type="AlphaFoldDB" id="A0A165E212"/>
<accession>A0A165E212</accession>
<evidence type="ECO:0000313" key="1">
    <source>
        <dbReference type="EMBL" id="KZV85894.1"/>
    </source>
</evidence>
<sequence length="289" mass="32161">MSTVRQTLHRRGDPVLLPLRSEQIVPTAEEHAKNTYGFPAYMLAKVLDSGPHYEASLYGPVNHVLFSIFVPHRYFAVKPQALIRPVIEVTNDSNASQNAEGHVLHVDPPAWADEEEDMGGTSMHSNPFDMEESIEPILPADTSYGTTGGLHQARGTGVETGKLQPDFIVVKYVVRADGTVDQVPVLIVEIKRDAMEEYFALIQTSSYLAAMLKQPNAPSDLTALLVAGRTAYFIRRFKRVLRPVDGRVRVYDDDDEQEVISRPFDIRSDKTFAEMLSQIAVSAWNAPPV</sequence>
<dbReference type="OrthoDB" id="3261569at2759"/>
<name>A0A165E212_EXIGL</name>
<dbReference type="Proteomes" id="UP000077266">
    <property type="component" value="Unassembled WGS sequence"/>
</dbReference>
<dbReference type="InParanoid" id="A0A165E212"/>
<organism evidence="1 2">
    <name type="scientific">Exidia glandulosa HHB12029</name>
    <dbReference type="NCBI Taxonomy" id="1314781"/>
    <lineage>
        <taxon>Eukaryota</taxon>
        <taxon>Fungi</taxon>
        <taxon>Dikarya</taxon>
        <taxon>Basidiomycota</taxon>
        <taxon>Agaricomycotina</taxon>
        <taxon>Agaricomycetes</taxon>
        <taxon>Auriculariales</taxon>
        <taxon>Exidiaceae</taxon>
        <taxon>Exidia</taxon>
    </lineage>
</organism>
<proteinExistence type="predicted"/>
<gene>
    <name evidence="1" type="ORF">EXIGLDRAFT_841180</name>
</gene>
<protein>
    <submittedName>
        <fullName evidence="1">Uncharacterized protein</fullName>
    </submittedName>
</protein>
<evidence type="ECO:0000313" key="2">
    <source>
        <dbReference type="Proteomes" id="UP000077266"/>
    </source>
</evidence>
<dbReference type="EMBL" id="KV426173">
    <property type="protein sequence ID" value="KZV85894.1"/>
    <property type="molecule type" value="Genomic_DNA"/>
</dbReference>
<reference evidence="1 2" key="1">
    <citation type="journal article" date="2016" name="Mol. Biol. Evol.">
        <title>Comparative Genomics of Early-Diverging Mushroom-Forming Fungi Provides Insights into the Origins of Lignocellulose Decay Capabilities.</title>
        <authorList>
            <person name="Nagy L.G."/>
            <person name="Riley R."/>
            <person name="Tritt A."/>
            <person name="Adam C."/>
            <person name="Daum C."/>
            <person name="Floudas D."/>
            <person name="Sun H."/>
            <person name="Yadav J.S."/>
            <person name="Pangilinan J."/>
            <person name="Larsson K.H."/>
            <person name="Matsuura K."/>
            <person name="Barry K."/>
            <person name="Labutti K."/>
            <person name="Kuo R."/>
            <person name="Ohm R.A."/>
            <person name="Bhattacharya S.S."/>
            <person name="Shirouzu T."/>
            <person name="Yoshinaga Y."/>
            <person name="Martin F.M."/>
            <person name="Grigoriev I.V."/>
            <person name="Hibbett D.S."/>
        </authorList>
    </citation>
    <scope>NUCLEOTIDE SEQUENCE [LARGE SCALE GENOMIC DNA]</scope>
    <source>
        <strain evidence="1 2">HHB12029</strain>
    </source>
</reference>